<dbReference type="PANTHER" id="PTHR46932:SF12">
    <property type="entry name" value="HEAVY METAL-ASSOCIATED ISOPRENYLATED PLANT PROTEIN 47"/>
    <property type="match status" value="1"/>
</dbReference>
<dbReference type="GO" id="GO:0046872">
    <property type="term" value="F:metal ion binding"/>
    <property type="evidence" value="ECO:0007669"/>
    <property type="project" value="InterPro"/>
</dbReference>
<dbReference type="AlphaFoldDB" id="A0A978W0D2"/>
<dbReference type="Proteomes" id="UP000813462">
    <property type="component" value="Unassembled WGS sequence"/>
</dbReference>
<feature type="domain" description="HMA" evidence="1">
    <location>
        <begin position="9"/>
        <end position="78"/>
    </location>
</feature>
<comment type="caution">
    <text evidence="2">The sequence shown here is derived from an EMBL/GenBank/DDBJ whole genome shotgun (WGS) entry which is preliminary data.</text>
</comment>
<name>A0A978W0D2_ZIZJJ</name>
<sequence length="84" mass="8998">MFRIRNFLMKKIVMKVAMSCQKCKTKALQVAATAEGVNFVGLEGDQKDKVVVIGDGVDAVALAKNLRKKVGGTEIVTVADVKSS</sequence>
<dbReference type="InterPro" id="IPR042885">
    <property type="entry name" value="HIPP47/16"/>
</dbReference>
<protein>
    <recommendedName>
        <fullName evidence="1">HMA domain-containing protein</fullName>
    </recommendedName>
</protein>
<gene>
    <name evidence="2" type="ORF">FEM48_Zijuj01G0091400</name>
</gene>
<reference evidence="2" key="1">
    <citation type="journal article" date="2021" name="Front. Plant Sci.">
        <title>Chromosome-Scale Genome Assembly for Chinese Sour Jujube and Insights Into Its Genome Evolution and Domestication Signature.</title>
        <authorList>
            <person name="Shen L.-Y."/>
            <person name="Luo H."/>
            <person name="Wang X.-L."/>
            <person name="Wang X.-M."/>
            <person name="Qiu X.-J."/>
            <person name="Liu H."/>
            <person name="Zhou S.-S."/>
            <person name="Jia K.-H."/>
            <person name="Nie S."/>
            <person name="Bao Y.-T."/>
            <person name="Zhang R.-G."/>
            <person name="Yun Q.-Z."/>
            <person name="Chai Y.-H."/>
            <person name="Lu J.-Y."/>
            <person name="Li Y."/>
            <person name="Zhao S.-W."/>
            <person name="Mao J.-F."/>
            <person name="Jia S.-G."/>
            <person name="Mao Y.-M."/>
        </authorList>
    </citation>
    <scope>NUCLEOTIDE SEQUENCE</scope>
    <source>
        <strain evidence="2">AT0</strain>
        <tissue evidence="2">Leaf</tissue>
    </source>
</reference>
<dbReference type="EMBL" id="JAEACU010000001">
    <property type="protein sequence ID" value="KAH7545416.1"/>
    <property type="molecule type" value="Genomic_DNA"/>
</dbReference>
<evidence type="ECO:0000313" key="3">
    <source>
        <dbReference type="Proteomes" id="UP000813462"/>
    </source>
</evidence>
<organism evidence="2 3">
    <name type="scientific">Ziziphus jujuba var. spinosa</name>
    <dbReference type="NCBI Taxonomy" id="714518"/>
    <lineage>
        <taxon>Eukaryota</taxon>
        <taxon>Viridiplantae</taxon>
        <taxon>Streptophyta</taxon>
        <taxon>Embryophyta</taxon>
        <taxon>Tracheophyta</taxon>
        <taxon>Spermatophyta</taxon>
        <taxon>Magnoliopsida</taxon>
        <taxon>eudicotyledons</taxon>
        <taxon>Gunneridae</taxon>
        <taxon>Pentapetalae</taxon>
        <taxon>rosids</taxon>
        <taxon>fabids</taxon>
        <taxon>Rosales</taxon>
        <taxon>Rhamnaceae</taxon>
        <taxon>Paliureae</taxon>
        <taxon>Ziziphus</taxon>
    </lineage>
</organism>
<accession>A0A978W0D2</accession>
<dbReference type="InterPro" id="IPR006121">
    <property type="entry name" value="HMA_dom"/>
</dbReference>
<evidence type="ECO:0000259" key="1">
    <source>
        <dbReference type="PROSITE" id="PS50846"/>
    </source>
</evidence>
<dbReference type="Gene3D" id="3.30.70.100">
    <property type="match status" value="1"/>
</dbReference>
<dbReference type="PROSITE" id="PS50846">
    <property type="entry name" value="HMA_2"/>
    <property type="match status" value="1"/>
</dbReference>
<dbReference type="PANTHER" id="PTHR46932">
    <property type="entry name" value="HEAVY METAL-ASSOCIATED ISOPRENYLATED PLANT PROTEIN 47"/>
    <property type="match status" value="1"/>
</dbReference>
<evidence type="ECO:0000313" key="2">
    <source>
        <dbReference type="EMBL" id="KAH7545416.1"/>
    </source>
</evidence>
<proteinExistence type="predicted"/>